<evidence type="ECO:0000313" key="3">
    <source>
        <dbReference type="EMBL" id="KYZ75573.1"/>
    </source>
</evidence>
<dbReference type="RefSeq" id="WP_066244335.1">
    <property type="nucleotide sequence ID" value="NZ_LSGP01000023.1"/>
</dbReference>
<comment type="caution">
    <text evidence="3">The sequence shown here is derived from an EMBL/GenBank/DDBJ whole genome shotgun (WGS) entry which is preliminary data.</text>
</comment>
<dbReference type="InterPro" id="IPR036188">
    <property type="entry name" value="FAD/NAD-bd_sf"/>
</dbReference>
<protein>
    <submittedName>
        <fullName evidence="3">FAD/NAD(P)-binding oxidoreductase</fullName>
    </submittedName>
</protein>
<feature type="domain" description="FAD dependent oxidoreductase" evidence="1">
    <location>
        <begin position="7"/>
        <end position="357"/>
    </location>
</feature>
<dbReference type="CDD" id="cd19946">
    <property type="entry name" value="GlpA-like_Fer2_BFD-like"/>
    <property type="match status" value="1"/>
</dbReference>
<dbReference type="SUPFAM" id="SSF54373">
    <property type="entry name" value="FAD-linked reductases, C-terminal domain"/>
    <property type="match status" value="1"/>
</dbReference>
<dbReference type="Gene3D" id="3.30.9.10">
    <property type="entry name" value="D-Amino Acid Oxidase, subunit A, domain 2"/>
    <property type="match status" value="1"/>
</dbReference>
<reference evidence="3 4" key="1">
    <citation type="submission" date="2016-02" db="EMBL/GenBank/DDBJ databases">
        <title>Anaerosporomusa subterraneum gen. nov., sp. nov., a spore-forming obligate anaerobe isolated from saprolite.</title>
        <authorList>
            <person name="Choi J.K."/>
            <person name="Shah M."/>
            <person name="Yee N."/>
        </authorList>
    </citation>
    <scope>NUCLEOTIDE SEQUENCE [LARGE SCALE GENOMIC DNA]</scope>
    <source>
        <strain evidence="3 4">RU4</strain>
    </source>
</reference>
<evidence type="ECO:0000313" key="4">
    <source>
        <dbReference type="Proteomes" id="UP000076268"/>
    </source>
</evidence>
<sequence>MSAESTDVVIIGGGIVGSAIARELSRYQLAVILLEAETDVAMGTSKANSAILHAGFDAKPGTWKGKLNVRGNHLYHQLWQDLSLDVDWMGSLVVAKDDAEQATIEELLARGNQNGVPNLEILSADQLLEREPNLATDVTGALWAPSAGVVCPFGAVFGFIENAIRNGVTLLRECPVQGIVIDNGRVVGVVTPHGVIRARFIINAAGIQADAVARMAGDNSFTIHPRKGEYILFDKTVRQLVNTVIFPTPSKVSKGILVSPTVHGNLFIGPDAEDVADKDDVSTTAAGMERVINGARRIVPQLPLAAAITEFSGLRAASGDGDFILRESETAKGLIHAAGIQSPGFTAAPAIAEVIADILREAGLALIEKAEFNPVNPPRRVFREMSWQERAEIVARDPLFGRVICRCETVTEGEIVATIHSPCGAVTVDGVKRRTRAGTGRCQGGFCGPRVTAIISRELGIPVTAVRKDGIHSFLFSDKLPGVCEVSTDEQP</sequence>
<proteinExistence type="predicted"/>
<dbReference type="AlphaFoldDB" id="A0A154BNK0"/>
<keyword evidence="4" id="KW-1185">Reference proteome</keyword>
<evidence type="ECO:0000259" key="1">
    <source>
        <dbReference type="Pfam" id="PF01266"/>
    </source>
</evidence>
<feature type="domain" description="BFD-like [2Fe-2S]-binding" evidence="2">
    <location>
        <begin position="403"/>
        <end position="456"/>
    </location>
</feature>
<dbReference type="InterPro" id="IPR007419">
    <property type="entry name" value="BFD-like_2Fe2S-bd_dom"/>
</dbReference>
<dbReference type="InterPro" id="IPR041854">
    <property type="entry name" value="BFD-like_2Fe2S-bd_dom_sf"/>
</dbReference>
<evidence type="ECO:0000259" key="2">
    <source>
        <dbReference type="Pfam" id="PF04324"/>
    </source>
</evidence>
<dbReference type="Pfam" id="PF04324">
    <property type="entry name" value="Fer2_BFD"/>
    <property type="match status" value="1"/>
</dbReference>
<dbReference type="InterPro" id="IPR052745">
    <property type="entry name" value="G3P_Oxidase/Oxidoreductase"/>
</dbReference>
<dbReference type="InterPro" id="IPR006076">
    <property type="entry name" value="FAD-dep_OxRdtase"/>
</dbReference>
<dbReference type="Gene3D" id="3.50.50.60">
    <property type="entry name" value="FAD/NAD(P)-binding domain"/>
    <property type="match status" value="1"/>
</dbReference>
<accession>A0A154BNK0</accession>
<dbReference type="OrthoDB" id="9801699at2"/>
<organism evidence="3 4">
    <name type="scientific">Anaerosporomusa subterranea</name>
    <dbReference type="NCBI Taxonomy" id="1794912"/>
    <lineage>
        <taxon>Bacteria</taxon>
        <taxon>Bacillati</taxon>
        <taxon>Bacillota</taxon>
        <taxon>Negativicutes</taxon>
        <taxon>Acetonemataceae</taxon>
        <taxon>Anaerosporomusa</taxon>
    </lineage>
</organism>
<dbReference type="STRING" id="1794912.AXX12_12765"/>
<dbReference type="SUPFAM" id="SSF51905">
    <property type="entry name" value="FAD/NAD(P)-binding domain"/>
    <property type="match status" value="1"/>
</dbReference>
<gene>
    <name evidence="3" type="ORF">AXX12_12765</name>
</gene>
<dbReference type="PANTHER" id="PTHR42720:SF1">
    <property type="entry name" value="GLYCEROL 3-PHOSPHATE OXIDASE"/>
    <property type="match status" value="1"/>
</dbReference>
<dbReference type="EMBL" id="LSGP01000023">
    <property type="protein sequence ID" value="KYZ75573.1"/>
    <property type="molecule type" value="Genomic_DNA"/>
</dbReference>
<dbReference type="Pfam" id="PF01266">
    <property type="entry name" value="DAO"/>
    <property type="match status" value="1"/>
</dbReference>
<dbReference type="PANTHER" id="PTHR42720">
    <property type="entry name" value="GLYCEROL-3-PHOSPHATE DEHYDROGENASE"/>
    <property type="match status" value="1"/>
</dbReference>
<dbReference type="Proteomes" id="UP000076268">
    <property type="component" value="Unassembled WGS sequence"/>
</dbReference>
<name>A0A154BNK0_ANASB</name>
<dbReference type="Gene3D" id="1.10.10.1100">
    <property type="entry name" value="BFD-like [2Fe-2S]-binding domain"/>
    <property type="match status" value="1"/>
</dbReference>